<evidence type="ECO:0000313" key="14">
    <source>
        <dbReference type="EMBL" id="KAF8444527.1"/>
    </source>
</evidence>
<keyword evidence="4" id="KW-0678">Repressor</keyword>
<dbReference type="InterPro" id="IPR000286">
    <property type="entry name" value="HDACs"/>
</dbReference>
<keyword evidence="15" id="KW-1185">Reference proteome</keyword>
<dbReference type="Pfam" id="PF09757">
    <property type="entry name" value="Arb2-like"/>
    <property type="match status" value="1"/>
</dbReference>
<sequence>MDTDTVNGPQLDGASMDVDDEETQNIPVPVQRPPSPPPRPRAQSEPFQVPKEFTVGYVYSMDMLIHASIHGHPEQPDRISRIFQTIRDANLISKMKPIPIRPVYRNEALLVHTEEHWDKVLAIQSMTTQDITDSESYYESLSLYVMNGTTRAARLSCGGVIEACLKVAQGHLKKTFAIVRPPGHHAEPDEHMGFCFFNNVAVAAKVVQLLTPIRRILILDWDVHHGNGTQRAFNDDPTVLYISIHRYERGQFYPCGPFGGLESCGEGPGLGYSVNVPWPTKGMTDADYIHAFQQIVMPVALEFAPELVIISAGFDAADGDDLGECHVTPTGYAHMTHMLASLAGGKLVVALEGGYNLDSISSSALAVARVLLGDAPPELPPMMASEAGTETVWQVALEQSKYWKSINPKACEPREELDEITFSIPEILKGHRQHFLYSQYQMLQVPLMPAYEERYGSQVMCTGDLLENKTIVMFVHEFGNLRVELDGSAMCNVNMEHSYLIDFSKDLIAWVKSENYALVDVNLFPRPFAASALPTALRPKAADNPARDLLAYVWDNYIQLSSATCIVLIGHGIGCQSLMDMINIRRANMIKYVNLVVQVVGTGKIPLIPKDSESLRMWYSKNSLVIVHPQHPAFAPESRILKRHGQVIQIDEVKPIKTMMTALPLIRNKVQQLGKPQT</sequence>
<evidence type="ECO:0000256" key="2">
    <source>
        <dbReference type="ARBA" id="ARBA00007738"/>
    </source>
</evidence>
<keyword evidence="8" id="KW-0804">Transcription</keyword>
<evidence type="ECO:0000256" key="1">
    <source>
        <dbReference type="ARBA" id="ARBA00004123"/>
    </source>
</evidence>
<name>A0AAD4GH12_BOLED</name>
<dbReference type="GO" id="GO:0141221">
    <property type="term" value="F:histone deacetylase activity, hydrolytic mechanism"/>
    <property type="evidence" value="ECO:0007669"/>
    <property type="project" value="UniProtKB-EC"/>
</dbReference>
<evidence type="ECO:0000259" key="12">
    <source>
        <dbReference type="Pfam" id="PF00850"/>
    </source>
</evidence>
<dbReference type="PRINTS" id="PR01270">
    <property type="entry name" value="HDASUPER"/>
</dbReference>
<proteinExistence type="inferred from homology"/>
<comment type="similarity">
    <text evidence="2">Belongs to the histone deacetylase family. HD type 2 subfamily.</text>
</comment>
<comment type="subcellular location">
    <subcellularLocation>
        <location evidence="1">Nucleus</location>
    </subcellularLocation>
</comment>
<evidence type="ECO:0000256" key="3">
    <source>
        <dbReference type="ARBA" id="ARBA00012111"/>
    </source>
</evidence>
<feature type="domain" description="Arb2-like" evidence="13">
    <location>
        <begin position="426"/>
        <end position="661"/>
    </location>
</feature>
<dbReference type="FunFam" id="3.40.800.20:FF:000005">
    <property type="entry name" value="histone deacetylase 6"/>
    <property type="match status" value="1"/>
</dbReference>
<dbReference type="InterPro" id="IPR019154">
    <property type="entry name" value="Arb2-like_domain"/>
</dbReference>
<evidence type="ECO:0000256" key="6">
    <source>
        <dbReference type="ARBA" id="ARBA00022853"/>
    </source>
</evidence>
<dbReference type="AlphaFoldDB" id="A0AAD4GH12"/>
<dbReference type="InterPro" id="IPR037138">
    <property type="entry name" value="His_deacetylse_dom_sf"/>
</dbReference>
<accession>A0AAD4GH12</accession>
<protein>
    <recommendedName>
        <fullName evidence="3">histone deacetylase</fullName>
        <ecNumber evidence="3">3.5.1.98</ecNumber>
    </recommendedName>
</protein>
<dbReference type="EMBL" id="WHUW01000006">
    <property type="protein sequence ID" value="KAF8444527.1"/>
    <property type="molecule type" value="Genomic_DNA"/>
</dbReference>
<keyword evidence="9" id="KW-0539">Nucleus</keyword>
<dbReference type="GO" id="GO:0040029">
    <property type="term" value="P:epigenetic regulation of gene expression"/>
    <property type="evidence" value="ECO:0007669"/>
    <property type="project" value="TreeGrafter"/>
</dbReference>
<organism evidence="14 15">
    <name type="scientific">Boletus edulis BED1</name>
    <dbReference type="NCBI Taxonomy" id="1328754"/>
    <lineage>
        <taxon>Eukaryota</taxon>
        <taxon>Fungi</taxon>
        <taxon>Dikarya</taxon>
        <taxon>Basidiomycota</taxon>
        <taxon>Agaricomycotina</taxon>
        <taxon>Agaricomycetes</taxon>
        <taxon>Agaricomycetidae</taxon>
        <taxon>Boletales</taxon>
        <taxon>Boletineae</taxon>
        <taxon>Boletaceae</taxon>
        <taxon>Boletoideae</taxon>
        <taxon>Boletus</taxon>
    </lineage>
</organism>
<evidence type="ECO:0000259" key="13">
    <source>
        <dbReference type="Pfam" id="PF09757"/>
    </source>
</evidence>
<dbReference type="Pfam" id="PF00850">
    <property type="entry name" value="Hist_deacetyl"/>
    <property type="match status" value="1"/>
</dbReference>
<dbReference type="Proteomes" id="UP001194468">
    <property type="component" value="Unassembled WGS sequence"/>
</dbReference>
<evidence type="ECO:0000256" key="4">
    <source>
        <dbReference type="ARBA" id="ARBA00022491"/>
    </source>
</evidence>
<reference evidence="14" key="2">
    <citation type="journal article" date="2020" name="Nat. Commun.">
        <title>Large-scale genome sequencing of mycorrhizal fungi provides insights into the early evolution of symbiotic traits.</title>
        <authorList>
            <person name="Miyauchi S."/>
            <person name="Kiss E."/>
            <person name="Kuo A."/>
            <person name="Drula E."/>
            <person name="Kohler A."/>
            <person name="Sanchez-Garcia M."/>
            <person name="Morin E."/>
            <person name="Andreopoulos B."/>
            <person name="Barry K.W."/>
            <person name="Bonito G."/>
            <person name="Buee M."/>
            <person name="Carver A."/>
            <person name="Chen C."/>
            <person name="Cichocki N."/>
            <person name="Clum A."/>
            <person name="Culley D."/>
            <person name="Crous P.W."/>
            <person name="Fauchery L."/>
            <person name="Girlanda M."/>
            <person name="Hayes R.D."/>
            <person name="Keri Z."/>
            <person name="LaButti K."/>
            <person name="Lipzen A."/>
            <person name="Lombard V."/>
            <person name="Magnuson J."/>
            <person name="Maillard F."/>
            <person name="Murat C."/>
            <person name="Nolan M."/>
            <person name="Ohm R.A."/>
            <person name="Pangilinan J."/>
            <person name="Pereira M.F."/>
            <person name="Perotto S."/>
            <person name="Peter M."/>
            <person name="Pfister S."/>
            <person name="Riley R."/>
            <person name="Sitrit Y."/>
            <person name="Stielow J.B."/>
            <person name="Szollosi G."/>
            <person name="Zifcakova L."/>
            <person name="Stursova M."/>
            <person name="Spatafora J.W."/>
            <person name="Tedersoo L."/>
            <person name="Vaario L.M."/>
            <person name="Yamada A."/>
            <person name="Yan M."/>
            <person name="Wang P."/>
            <person name="Xu J."/>
            <person name="Bruns T."/>
            <person name="Baldrian P."/>
            <person name="Vilgalys R."/>
            <person name="Dunand C."/>
            <person name="Henrissat B."/>
            <person name="Grigoriev I.V."/>
            <person name="Hibbett D."/>
            <person name="Nagy L.G."/>
            <person name="Martin F.M."/>
        </authorList>
    </citation>
    <scope>NUCLEOTIDE SEQUENCE</scope>
    <source>
        <strain evidence="14">BED1</strain>
    </source>
</reference>
<evidence type="ECO:0000256" key="11">
    <source>
        <dbReference type="SAM" id="MobiDB-lite"/>
    </source>
</evidence>
<evidence type="ECO:0000256" key="8">
    <source>
        <dbReference type="ARBA" id="ARBA00023163"/>
    </source>
</evidence>
<comment type="catalytic activity">
    <reaction evidence="10">
        <text>N(6)-acetyl-L-lysyl-[histone] + H2O = L-lysyl-[histone] + acetate</text>
        <dbReference type="Rhea" id="RHEA:58196"/>
        <dbReference type="Rhea" id="RHEA-COMP:9845"/>
        <dbReference type="Rhea" id="RHEA-COMP:11338"/>
        <dbReference type="ChEBI" id="CHEBI:15377"/>
        <dbReference type="ChEBI" id="CHEBI:29969"/>
        <dbReference type="ChEBI" id="CHEBI:30089"/>
        <dbReference type="ChEBI" id="CHEBI:61930"/>
        <dbReference type="EC" id="3.5.1.98"/>
    </reaction>
</comment>
<evidence type="ECO:0000256" key="5">
    <source>
        <dbReference type="ARBA" id="ARBA00022801"/>
    </source>
</evidence>
<evidence type="ECO:0000256" key="7">
    <source>
        <dbReference type="ARBA" id="ARBA00023015"/>
    </source>
</evidence>
<evidence type="ECO:0000313" key="15">
    <source>
        <dbReference type="Proteomes" id="UP001194468"/>
    </source>
</evidence>
<reference evidence="14" key="1">
    <citation type="submission" date="2019-10" db="EMBL/GenBank/DDBJ databases">
        <authorList>
            <consortium name="DOE Joint Genome Institute"/>
            <person name="Kuo A."/>
            <person name="Miyauchi S."/>
            <person name="Kiss E."/>
            <person name="Drula E."/>
            <person name="Kohler A."/>
            <person name="Sanchez-Garcia M."/>
            <person name="Andreopoulos B."/>
            <person name="Barry K.W."/>
            <person name="Bonito G."/>
            <person name="Buee M."/>
            <person name="Carver A."/>
            <person name="Chen C."/>
            <person name="Cichocki N."/>
            <person name="Clum A."/>
            <person name="Culley D."/>
            <person name="Crous P.W."/>
            <person name="Fauchery L."/>
            <person name="Girlanda M."/>
            <person name="Hayes R."/>
            <person name="Keri Z."/>
            <person name="LaButti K."/>
            <person name="Lipzen A."/>
            <person name="Lombard V."/>
            <person name="Magnuson J."/>
            <person name="Maillard F."/>
            <person name="Morin E."/>
            <person name="Murat C."/>
            <person name="Nolan M."/>
            <person name="Ohm R."/>
            <person name="Pangilinan J."/>
            <person name="Pereira M."/>
            <person name="Perotto S."/>
            <person name="Peter M."/>
            <person name="Riley R."/>
            <person name="Sitrit Y."/>
            <person name="Stielow B."/>
            <person name="Szollosi G."/>
            <person name="Zifcakova L."/>
            <person name="Stursova M."/>
            <person name="Spatafora J.W."/>
            <person name="Tedersoo L."/>
            <person name="Vaario L.-M."/>
            <person name="Yamada A."/>
            <person name="Yan M."/>
            <person name="Wang P."/>
            <person name="Xu J."/>
            <person name="Bruns T."/>
            <person name="Baldrian P."/>
            <person name="Vilgalys R."/>
            <person name="Henrissat B."/>
            <person name="Grigoriev I.V."/>
            <person name="Hibbett D."/>
            <person name="Nagy L.G."/>
            <person name="Martin F.M."/>
        </authorList>
    </citation>
    <scope>NUCLEOTIDE SEQUENCE</scope>
    <source>
        <strain evidence="14">BED1</strain>
    </source>
</reference>
<comment type="caution">
    <text evidence="14">The sequence shown here is derived from an EMBL/GenBank/DDBJ whole genome shotgun (WGS) entry which is preliminary data.</text>
</comment>
<feature type="domain" description="Histone deacetylase" evidence="12">
    <location>
        <begin position="72"/>
        <end position="370"/>
    </location>
</feature>
<feature type="region of interest" description="Disordered" evidence="11">
    <location>
        <begin position="1"/>
        <end position="47"/>
    </location>
</feature>
<dbReference type="EC" id="3.5.1.98" evidence="3"/>
<dbReference type="PANTHER" id="PTHR10625">
    <property type="entry name" value="HISTONE DEACETYLASE HDAC1-RELATED"/>
    <property type="match status" value="1"/>
</dbReference>
<evidence type="ECO:0000256" key="9">
    <source>
        <dbReference type="ARBA" id="ARBA00023242"/>
    </source>
</evidence>
<evidence type="ECO:0000256" key="10">
    <source>
        <dbReference type="ARBA" id="ARBA00048287"/>
    </source>
</evidence>
<dbReference type="InterPro" id="IPR023801">
    <property type="entry name" value="His_deacetylse_dom"/>
</dbReference>
<dbReference type="Gene3D" id="3.40.800.20">
    <property type="entry name" value="Histone deacetylase domain"/>
    <property type="match status" value="1"/>
</dbReference>
<dbReference type="InterPro" id="IPR023696">
    <property type="entry name" value="Ureohydrolase_dom_sf"/>
</dbReference>
<keyword evidence="7" id="KW-0805">Transcription regulation</keyword>
<dbReference type="PANTHER" id="PTHR10625:SF5">
    <property type="entry name" value="HISTONE DEACETYLASE"/>
    <property type="match status" value="1"/>
</dbReference>
<keyword evidence="6" id="KW-0156">Chromatin regulator</keyword>
<feature type="compositionally biased region" description="Pro residues" evidence="11">
    <location>
        <begin position="30"/>
        <end position="40"/>
    </location>
</feature>
<gene>
    <name evidence="14" type="ORF">L210DRAFT_3530158</name>
</gene>
<dbReference type="GO" id="GO:0000118">
    <property type="term" value="C:histone deacetylase complex"/>
    <property type="evidence" value="ECO:0007669"/>
    <property type="project" value="TreeGrafter"/>
</dbReference>
<dbReference type="SUPFAM" id="SSF52768">
    <property type="entry name" value="Arginase/deacetylase"/>
    <property type="match status" value="1"/>
</dbReference>
<keyword evidence="5" id="KW-0378">Hydrolase</keyword>